<dbReference type="InterPro" id="IPR002067">
    <property type="entry name" value="MCP"/>
</dbReference>
<evidence type="ECO:0000256" key="11">
    <source>
        <dbReference type="RuleBase" id="RU000488"/>
    </source>
</evidence>
<dbReference type="Pfam" id="PF00153">
    <property type="entry name" value="Mito_carr"/>
    <property type="match status" value="3"/>
</dbReference>
<comment type="subcellular location">
    <subcellularLocation>
        <location evidence="1">Mitochondrion inner membrane</location>
        <topology evidence="1">Multi-pass membrane protein</topology>
    </subcellularLocation>
</comment>
<keyword evidence="9 10" id="KW-0472">Membrane</keyword>
<dbReference type="AlphaFoldDB" id="A0A1Y2FNY0"/>
<comment type="caution">
    <text evidence="12">The sequence shown here is derived from an EMBL/GenBank/DDBJ whole genome shotgun (WGS) entry which is preliminary data.</text>
</comment>
<keyword evidence="6" id="KW-0999">Mitochondrion inner membrane</keyword>
<keyword evidence="8" id="KW-0496">Mitochondrion</keyword>
<evidence type="ECO:0000256" key="4">
    <source>
        <dbReference type="ARBA" id="ARBA00022692"/>
    </source>
</evidence>
<evidence type="ECO:0000313" key="12">
    <source>
        <dbReference type="EMBL" id="ORY85710.1"/>
    </source>
</evidence>
<evidence type="ECO:0000256" key="5">
    <source>
        <dbReference type="ARBA" id="ARBA00022737"/>
    </source>
</evidence>
<dbReference type="PANTHER" id="PTHR45624:SF12">
    <property type="entry name" value="MITOCHONDRIAL ORNITHINE TRANSPORTER 1"/>
    <property type="match status" value="1"/>
</dbReference>
<accession>A0A1Y2FNY0</accession>
<dbReference type="EMBL" id="MCFI01000004">
    <property type="protein sequence ID" value="ORY85710.1"/>
    <property type="molecule type" value="Genomic_DNA"/>
</dbReference>
<dbReference type="InterPro" id="IPR023395">
    <property type="entry name" value="MCP_dom_sf"/>
</dbReference>
<evidence type="ECO:0000256" key="9">
    <source>
        <dbReference type="ARBA" id="ARBA00023136"/>
    </source>
</evidence>
<gene>
    <name evidence="12" type="ORF">BCR37DRAFT_377419</name>
</gene>
<name>A0A1Y2FNY0_PROLT</name>
<sequence>MSTKTLIEAKQASSAELATPTDPYKTLKDCLAGTAGGIGQVLAGQPFDCVKVRLQTQPKGANLYSGALDCAQKTLKNEGARAFYKGTLTPLLGVGACVSIQFGVFGALKRYYTDKNAGGGLTRGQLYLSGGLAGAANSIIVGPVEHIRIRLQAQSDTNKLYNGPLDAARKIYAERGIRSIFRGYGPTIFRESHGTGIYFTTYESLLKWELGNSGRTRDQIPAWKLCTFGAAAGYSMWLTVYPVDVVKSRMQTDGFGAKQVYRNALDCFKQTLAQDGARAFFRGFSPVLVRAAPANAATFLCYEYTRQMLG</sequence>
<evidence type="ECO:0000256" key="7">
    <source>
        <dbReference type="ARBA" id="ARBA00022989"/>
    </source>
</evidence>
<dbReference type="PRINTS" id="PR00926">
    <property type="entry name" value="MITOCARRIER"/>
</dbReference>
<dbReference type="Gene3D" id="1.50.40.10">
    <property type="entry name" value="Mitochondrial carrier domain"/>
    <property type="match status" value="2"/>
</dbReference>
<evidence type="ECO:0000256" key="6">
    <source>
        <dbReference type="ARBA" id="ARBA00022792"/>
    </source>
</evidence>
<proteinExistence type="inferred from homology"/>
<evidence type="ECO:0000313" key="13">
    <source>
        <dbReference type="Proteomes" id="UP000193685"/>
    </source>
</evidence>
<keyword evidence="4 10" id="KW-0812">Transmembrane</keyword>
<protein>
    <submittedName>
        <fullName evidence="12">Mitochondrial carrier protein</fullName>
    </submittedName>
</protein>
<feature type="repeat" description="Solcar" evidence="10">
    <location>
        <begin position="220"/>
        <end position="308"/>
    </location>
</feature>
<feature type="repeat" description="Solcar" evidence="10">
    <location>
        <begin position="24"/>
        <end position="111"/>
    </location>
</feature>
<dbReference type="OrthoDB" id="409586at2759"/>
<dbReference type="PROSITE" id="PS50920">
    <property type="entry name" value="SOLCAR"/>
    <property type="match status" value="3"/>
</dbReference>
<dbReference type="OMA" id="HICRLRY"/>
<evidence type="ECO:0000256" key="10">
    <source>
        <dbReference type="PROSITE-ProRule" id="PRU00282"/>
    </source>
</evidence>
<comment type="similarity">
    <text evidence="2 11">Belongs to the mitochondrial carrier (TC 2.A.29) family.</text>
</comment>
<evidence type="ECO:0000256" key="3">
    <source>
        <dbReference type="ARBA" id="ARBA00022448"/>
    </source>
</evidence>
<evidence type="ECO:0000256" key="8">
    <source>
        <dbReference type="ARBA" id="ARBA00023128"/>
    </source>
</evidence>
<dbReference type="PANTHER" id="PTHR45624">
    <property type="entry name" value="MITOCHONDRIAL BASIC AMINO ACIDS TRANSPORTER-RELATED"/>
    <property type="match status" value="1"/>
</dbReference>
<keyword evidence="13" id="KW-1185">Reference proteome</keyword>
<keyword evidence="7" id="KW-1133">Transmembrane helix</keyword>
<dbReference type="Proteomes" id="UP000193685">
    <property type="component" value="Unassembled WGS sequence"/>
</dbReference>
<feature type="repeat" description="Solcar" evidence="10">
    <location>
        <begin position="121"/>
        <end position="208"/>
    </location>
</feature>
<evidence type="ECO:0000256" key="1">
    <source>
        <dbReference type="ARBA" id="ARBA00004448"/>
    </source>
</evidence>
<keyword evidence="5" id="KW-0677">Repeat</keyword>
<reference evidence="12 13" key="1">
    <citation type="submission" date="2016-07" db="EMBL/GenBank/DDBJ databases">
        <title>Pervasive Adenine N6-methylation of Active Genes in Fungi.</title>
        <authorList>
            <consortium name="DOE Joint Genome Institute"/>
            <person name="Mondo S.J."/>
            <person name="Dannebaum R.O."/>
            <person name="Kuo R.C."/>
            <person name="Labutti K."/>
            <person name="Haridas S."/>
            <person name="Kuo A."/>
            <person name="Salamov A."/>
            <person name="Ahrendt S.R."/>
            <person name="Lipzen A."/>
            <person name="Sullivan W."/>
            <person name="Andreopoulos W.B."/>
            <person name="Clum A."/>
            <person name="Lindquist E."/>
            <person name="Daum C."/>
            <person name="Ramamoorthy G.K."/>
            <person name="Gryganskyi A."/>
            <person name="Culley D."/>
            <person name="Magnuson J.K."/>
            <person name="James T.Y."/>
            <person name="O'Malley M.A."/>
            <person name="Stajich J.E."/>
            <person name="Spatafora J.W."/>
            <person name="Visel A."/>
            <person name="Grigoriev I.V."/>
        </authorList>
    </citation>
    <scope>NUCLEOTIDE SEQUENCE [LARGE SCALE GENOMIC DNA]</scope>
    <source>
        <strain evidence="12 13">12-1054</strain>
    </source>
</reference>
<dbReference type="SUPFAM" id="SSF103506">
    <property type="entry name" value="Mitochondrial carrier"/>
    <property type="match status" value="1"/>
</dbReference>
<dbReference type="InterPro" id="IPR018108">
    <property type="entry name" value="MCP_transmembrane"/>
</dbReference>
<dbReference type="GO" id="GO:0000064">
    <property type="term" value="F:L-ornithine transmembrane transporter activity"/>
    <property type="evidence" value="ECO:0007669"/>
    <property type="project" value="TreeGrafter"/>
</dbReference>
<dbReference type="RefSeq" id="XP_040727192.1">
    <property type="nucleotide sequence ID" value="XM_040868818.1"/>
</dbReference>
<dbReference type="GO" id="GO:0005743">
    <property type="term" value="C:mitochondrial inner membrane"/>
    <property type="evidence" value="ECO:0007669"/>
    <property type="project" value="UniProtKB-SubCell"/>
</dbReference>
<keyword evidence="3 11" id="KW-0813">Transport</keyword>
<dbReference type="InterPro" id="IPR050567">
    <property type="entry name" value="Mitochondrial_Carrier"/>
</dbReference>
<evidence type="ECO:0000256" key="2">
    <source>
        <dbReference type="ARBA" id="ARBA00006375"/>
    </source>
</evidence>
<organism evidence="12 13">
    <name type="scientific">Protomyces lactucae-debilis</name>
    <dbReference type="NCBI Taxonomy" id="2754530"/>
    <lineage>
        <taxon>Eukaryota</taxon>
        <taxon>Fungi</taxon>
        <taxon>Dikarya</taxon>
        <taxon>Ascomycota</taxon>
        <taxon>Taphrinomycotina</taxon>
        <taxon>Taphrinomycetes</taxon>
        <taxon>Taphrinales</taxon>
        <taxon>Protomycetaceae</taxon>
        <taxon>Protomyces</taxon>
    </lineage>
</organism>
<dbReference type="GeneID" id="63785417"/>
<dbReference type="STRING" id="56484.A0A1Y2FNY0"/>
<dbReference type="GO" id="GO:1990575">
    <property type="term" value="P:mitochondrial L-ornithine transmembrane transport"/>
    <property type="evidence" value="ECO:0007669"/>
    <property type="project" value="TreeGrafter"/>
</dbReference>